<organism evidence="1 2">
    <name type="scientific">Ancylostoma ceylanicum</name>
    <dbReference type="NCBI Taxonomy" id="53326"/>
    <lineage>
        <taxon>Eukaryota</taxon>
        <taxon>Metazoa</taxon>
        <taxon>Ecdysozoa</taxon>
        <taxon>Nematoda</taxon>
        <taxon>Chromadorea</taxon>
        <taxon>Rhabditida</taxon>
        <taxon>Rhabditina</taxon>
        <taxon>Rhabditomorpha</taxon>
        <taxon>Strongyloidea</taxon>
        <taxon>Ancylostomatidae</taxon>
        <taxon>Ancylostomatinae</taxon>
        <taxon>Ancylostoma</taxon>
    </lineage>
</organism>
<keyword evidence="2" id="KW-1185">Reference proteome</keyword>
<evidence type="ECO:0000313" key="2">
    <source>
        <dbReference type="Proteomes" id="UP000024635"/>
    </source>
</evidence>
<name>A0A016VZV9_9BILA</name>
<dbReference type="Proteomes" id="UP000024635">
    <property type="component" value="Unassembled WGS sequence"/>
</dbReference>
<gene>
    <name evidence="1" type="primary">Acey_s0002.g1145</name>
    <name evidence="1" type="ORF">Y032_0002g1145</name>
</gene>
<comment type="caution">
    <text evidence="1">The sequence shown here is derived from an EMBL/GenBank/DDBJ whole genome shotgun (WGS) entry which is preliminary data.</text>
</comment>
<sequence>MIEGERIGDVSTDGRVDKAMGSQLFKFSAMDEVGRFESRTRQKMCSRAKTIESLIITLQFRFVCIS</sequence>
<dbReference type="EMBL" id="JARK01001338">
    <property type="protein sequence ID" value="EYC32881.1"/>
    <property type="molecule type" value="Genomic_DNA"/>
</dbReference>
<accession>A0A016VZV9</accession>
<proteinExistence type="predicted"/>
<reference evidence="2" key="1">
    <citation type="journal article" date="2015" name="Nat. Genet.">
        <title>The genome and transcriptome of the zoonotic hookworm Ancylostoma ceylanicum identify infection-specific gene families.</title>
        <authorList>
            <person name="Schwarz E.M."/>
            <person name="Hu Y."/>
            <person name="Antoshechkin I."/>
            <person name="Miller M.M."/>
            <person name="Sternberg P.W."/>
            <person name="Aroian R.V."/>
        </authorList>
    </citation>
    <scope>NUCLEOTIDE SEQUENCE</scope>
    <source>
        <strain evidence="2">HY135</strain>
    </source>
</reference>
<dbReference type="AlphaFoldDB" id="A0A016VZV9"/>
<evidence type="ECO:0000313" key="1">
    <source>
        <dbReference type="EMBL" id="EYC32881.1"/>
    </source>
</evidence>
<protein>
    <submittedName>
        <fullName evidence="1">Uncharacterized protein</fullName>
    </submittedName>
</protein>